<evidence type="ECO:0000313" key="3">
    <source>
        <dbReference type="Proteomes" id="UP000279236"/>
    </source>
</evidence>
<dbReference type="Gene3D" id="3.50.50.60">
    <property type="entry name" value="FAD/NAD(P)-binding domain"/>
    <property type="match status" value="2"/>
</dbReference>
<gene>
    <name evidence="2" type="ORF">EHS24_003601</name>
</gene>
<evidence type="ECO:0000313" key="2">
    <source>
        <dbReference type="EMBL" id="RSH77291.1"/>
    </source>
</evidence>
<dbReference type="OrthoDB" id="74360at2759"/>
<organism evidence="2 3">
    <name type="scientific">Apiotrichum porosum</name>
    <dbReference type="NCBI Taxonomy" id="105984"/>
    <lineage>
        <taxon>Eukaryota</taxon>
        <taxon>Fungi</taxon>
        <taxon>Dikarya</taxon>
        <taxon>Basidiomycota</taxon>
        <taxon>Agaricomycotina</taxon>
        <taxon>Tremellomycetes</taxon>
        <taxon>Trichosporonales</taxon>
        <taxon>Trichosporonaceae</taxon>
        <taxon>Apiotrichum</taxon>
    </lineage>
</organism>
<proteinExistence type="inferred from homology"/>
<dbReference type="AlphaFoldDB" id="A0A427XEE9"/>
<protein>
    <recommendedName>
        <fullName evidence="4">FAD/NAD(P)-binding domain-containing protein</fullName>
    </recommendedName>
</protein>
<evidence type="ECO:0008006" key="4">
    <source>
        <dbReference type="Google" id="ProtNLM"/>
    </source>
</evidence>
<name>A0A427XEE9_9TREE</name>
<comment type="similarity">
    <text evidence="1">Belongs to the FAD-binding monooxygenase family.</text>
</comment>
<sequence length="580" mass="64566">MPNDSNGSDAPTAPPVDYSWAPPLVEHPLGEGRRLRVVGIGAGFSGINLALHLRENVRDVDVTIYDLASDVGGVWHHNRYMGVACDIPAHAYQYSFAENTQWSRFFAPGAEIRQYLVNIVDKYNLRPLMKLQHEVIEARWDAKAGHWALKVKDLLSDTVIEDTADYVAYATGLLSKPKWPDIPGRETYKGIIHHSSGWDAVAEEAEGSPYAGKRVGVIGVGASAIQIVPEMQKRAAKVVNFGRAQTWLSGVFAAETLKKVGVDSNGANHTFTDVEKTRLKDAEYYREFRAEVERDLASVHLVTHQGQPLQAIVREALLENMTQCLATRPEVAKAIIPDFPPGCKRLTPGPGYMDALVADNVEFVSTGIQAFTERGIRTTDGKEHELDAIICATGFDTSFMPGFPIYGLDGLNLQDMWKEDVVTYLAITVPRMPNFFTVLGPNTGVGSGSLLILMEQQVAYVSQVINKVQREGYRSMVVRDGPAKAFTRYTDDYFGRTVFSANCKSWYKNGAFGAARIRSLWPGSSSHAFLALKYPRWEDYEWERDPEYTDDMAWLGNGDVPADLDPAFYVDEARDYYKVQ</sequence>
<accession>A0A427XEE9</accession>
<comment type="caution">
    <text evidence="2">The sequence shown here is derived from an EMBL/GenBank/DDBJ whole genome shotgun (WGS) entry which is preliminary data.</text>
</comment>
<dbReference type="EMBL" id="RSCE01000017">
    <property type="protein sequence ID" value="RSH77291.1"/>
    <property type="molecule type" value="Genomic_DNA"/>
</dbReference>
<dbReference type="InterPro" id="IPR036188">
    <property type="entry name" value="FAD/NAD-bd_sf"/>
</dbReference>
<dbReference type="RefSeq" id="XP_028472438.1">
    <property type="nucleotide sequence ID" value="XM_028619264.1"/>
</dbReference>
<dbReference type="PANTHER" id="PTHR42877">
    <property type="entry name" value="L-ORNITHINE N(5)-MONOOXYGENASE-RELATED"/>
    <property type="match status" value="1"/>
</dbReference>
<dbReference type="SUPFAM" id="SSF51905">
    <property type="entry name" value="FAD/NAD(P)-binding domain"/>
    <property type="match status" value="3"/>
</dbReference>
<dbReference type="STRING" id="105984.A0A427XEE9"/>
<dbReference type="Proteomes" id="UP000279236">
    <property type="component" value="Unassembled WGS sequence"/>
</dbReference>
<dbReference type="PANTHER" id="PTHR42877:SF7">
    <property type="entry name" value="FLAVIN-BINDING MONOOXYGENASE-RELATED"/>
    <property type="match status" value="1"/>
</dbReference>
<evidence type="ECO:0000256" key="1">
    <source>
        <dbReference type="ARBA" id="ARBA00010139"/>
    </source>
</evidence>
<keyword evidence="3" id="KW-1185">Reference proteome</keyword>
<dbReference type="GeneID" id="39588144"/>
<dbReference type="Pfam" id="PF13450">
    <property type="entry name" value="NAD_binding_8"/>
    <property type="match status" value="1"/>
</dbReference>
<reference evidence="2 3" key="1">
    <citation type="submission" date="2018-11" db="EMBL/GenBank/DDBJ databases">
        <title>Genome sequence of Apiotrichum porosum DSM 27194.</title>
        <authorList>
            <person name="Aliyu H."/>
            <person name="Gorte O."/>
            <person name="Ochsenreither K."/>
        </authorList>
    </citation>
    <scope>NUCLEOTIDE SEQUENCE [LARGE SCALE GENOMIC DNA]</scope>
    <source>
        <strain evidence="2 3">DSM 27194</strain>
    </source>
</reference>
<dbReference type="InterPro" id="IPR051209">
    <property type="entry name" value="FAD-bind_Monooxygenase_sf"/>
</dbReference>